<protein>
    <submittedName>
        <fullName evidence="1">Uncharacterized protein</fullName>
    </submittedName>
</protein>
<keyword evidence="2" id="KW-1185">Reference proteome</keyword>
<dbReference type="RefSeq" id="WP_354558625.1">
    <property type="nucleotide sequence ID" value="NZ_JBEPMB010000013.1"/>
</dbReference>
<evidence type="ECO:0000313" key="1">
    <source>
        <dbReference type="EMBL" id="MET3616168.1"/>
    </source>
</evidence>
<reference evidence="1 2" key="1">
    <citation type="submission" date="2024-06" db="EMBL/GenBank/DDBJ databases">
        <title>Genomic Encyclopedia of Type Strains, Phase IV (KMG-IV): sequencing the most valuable type-strain genomes for metagenomic binning, comparative biology and taxonomic classification.</title>
        <authorList>
            <person name="Goeker M."/>
        </authorList>
    </citation>
    <scope>NUCLEOTIDE SEQUENCE [LARGE SCALE GENOMIC DNA]</scope>
    <source>
        <strain evidence="1 2">DSM 29780</strain>
    </source>
</reference>
<name>A0ABV2J5X6_9HYPH</name>
<dbReference type="EMBL" id="JBEPMB010000013">
    <property type="protein sequence ID" value="MET3616168.1"/>
    <property type="molecule type" value="Genomic_DNA"/>
</dbReference>
<dbReference type="Proteomes" id="UP001549047">
    <property type="component" value="Unassembled WGS sequence"/>
</dbReference>
<organism evidence="1 2">
    <name type="scientific">Rhizobium aquaticum</name>
    <dbReference type="NCBI Taxonomy" id="1549636"/>
    <lineage>
        <taxon>Bacteria</taxon>
        <taxon>Pseudomonadati</taxon>
        <taxon>Pseudomonadota</taxon>
        <taxon>Alphaproteobacteria</taxon>
        <taxon>Hyphomicrobiales</taxon>
        <taxon>Rhizobiaceae</taxon>
        <taxon>Rhizobium/Agrobacterium group</taxon>
        <taxon>Rhizobium</taxon>
    </lineage>
</organism>
<gene>
    <name evidence="1" type="ORF">ABID16_004517</name>
</gene>
<evidence type="ECO:0000313" key="2">
    <source>
        <dbReference type="Proteomes" id="UP001549047"/>
    </source>
</evidence>
<comment type="caution">
    <text evidence="1">The sequence shown here is derived from an EMBL/GenBank/DDBJ whole genome shotgun (WGS) entry which is preliminary data.</text>
</comment>
<proteinExistence type="predicted"/>
<sequence>MEQRIREFLENRQAAHPQSLAYYLQLWDGHLSAGLANNHFILELTSGNDSKFLQRVWEMLLARHLLARGHTISSRPEGEPDFRFESAGRVVWVEAVSPGPGPDLSRDPPITGTKVPHRETLLRWTTAFAAKSKKGREYRSKGVVKPDHAYVVAIDGSQLGWFPLTHGASQRMPYVVEATFAVGPLAFRVEEESSRFLGATTTVSPAVPNRNNASVPTAVFFDASYSHVSAVIGCVPPMFSPPELPVQVAYNPLAEVPLEPGLFGRSAEEWGAQRAGSDAEWQDWDLVRLDSRNG</sequence>
<accession>A0ABV2J5X6</accession>